<dbReference type="Proteomes" id="UP001353858">
    <property type="component" value="Unassembled WGS sequence"/>
</dbReference>
<name>A0AAN7P773_9COLE</name>
<keyword evidence="2" id="KW-1185">Reference proteome</keyword>
<gene>
    <name evidence="1" type="ORF">RN001_012368</name>
</gene>
<proteinExistence type="predicted"/>
<protein>
    <submittedName>
        <fullName evidence="1">Uncharacterized protein</fullName>
    </submittedName>
</protein>
<evidence type="ECO:0000313" key="1">
    <source>
        <dbReference type="EMBL" id="KAK4875946.1"/>
    </source>
</evidence>
<comment type="caution">
    <text evidence="1">The sequence shown here is derived from an EMBL/GenBank/DDBJ whole genome shotgun (WGS) entry which is preliminary data.</text>
</comment>
<sequence length="67" mass="8148">MNLKIRRIQSKKCARYIRLIVEAIDRLQGSNNTFYGEFLPQLMRMKKIVTTLQLRHLKFCSHWFLFC</sequence>
<dbReference type="EMBL" id="JARPUR010000005">
    <property type="protein sequence ID" value="KAK4875946.1"/>
    <property type="molecule type" value="Genomic_DNA"/>
</dbReference>
<dbReference type="AlphaFoldDB" id="A0AAN7P773"/>
<reference evidence="2" key="1">
    <citation type="submission" date="2023-01" db="EMBL/GenBank/DDBJ databases">
        <title>Key to firefly adult light organ development and bioluminescence: homeobox transcription factors regulate luciferase expression and transportation to peroxisome.</title>
        <authorList>
            <person name="Fu X."/>
        </authorList>
    </citation>
    <scope>NUCLEOTIDE SEQUENCE [LARGE SCALE GENOMIC DNA]</scope>
</reference>
<accession>A0AAN7P773</accession>
<organism evidence="1 2">
    <name type="scientific">Aquatica leii</name>
    <dbReference type="NCBI Taxonomy" id="1421715"/>
    <lineage>
        <taxon>Eukaryota</taxon>
        <taxon>Metazoa</taxon>
        <taxon>Ecdysozoa</taxon>
        <taxon>Arthropoda</taxon>
        <taxon>Hexapoda</taxon>
        <taxon>Insecta</taxon>
        <taxon>Pterygota</taxon>
        <taxon>Neoptera</taxon>
        <taxon>Endopterygota</taxon>
        <taxon>Coleoptera</taxon>
        <taxon>Polyphaga</taxon>
        <taxon>Elateriformia</taxon>
        <taxon>Elateroidea</taxon>
        <taxon>Lampyridae</taxon>
        <taxon>Luciolinae</taxon>
        <taxon>Aquatica</taxon>
    </lineage>
</organism>
<evidence type="ECO:0000313" key="2">
    <source>
        <dbReference type="Proteomes" id="UP001353858"/>
    </source>
</evidence>